<dbReference type="Gene3D" id="3.30.2090.10">
    <property type="entry name" value="Multidrug efflux transporter AcrB TolC docking domain, DN and DC subdomains"/>
    <property type="match status" value="2"/>
</dbReference>
<feature type="transmembrane region" description="Helical" evidence="1">
    <location>
        <begin position="949"/>
        <end position="969"/>
    </location>
</feature>
<evidence type="ECO:0000256" key="1">
    <source>
        <dbReference type="SAM" id="Phobius"/>
    </source>
</evidence>
<organism evidence="2 3">
    <name type="scientific">Roseateles toxinivorans</name>
    <dbReference type="NCBI Taxonomy" id="270368"/>
    <lineage>
        <taxon>Bacteria</taxon>
        <taxon>Pseudomonadati</taxon>
        <taxon>Pseudomonadota</taxon>
        <taxon>Betaproteobacteria</taxon>
        <taxon>Burkholderiales</taxon>
        <taxon>Sphaerotilaceae</taxon>
        <taxon>Roseateles</taxon>
    </lineage>
</organism>
<keyword evidence="3" id="KW-1185">Reference proteome</keyword>
<dbReference type="InterPro" id="IPR027463">
    <property type="entry name" value="AcrB_DN_DC_subdom"/>
</dbReference>
<feature type="transmembrane region" description="Helical" evidence="1">
    <location>
        <begin position="363"/>
        <end position="383"/>
    </location>
</feature>
<feature type="transmembrane region" description="Helical" evidence="1">
    <location>
        <begin position="479"/>
        <end position="498"/>
    </location>
</feature>
<keyword evidence="1" id="KW-0812">Transmembrane</keyword>
<dbReference type="Pfam" id="PF00873">
    <property type="entry name" value="ACR_tran"/>
    <property type="match status" value="1"/>
</dbReference>
<dbReference type="SUPFAM" id="SSF82714">
    <property type="entry name" value="Multidrug efflux transporter AcrB TolC docking domain, DN and DC subdomains"/>
    <property type="match status" value="2"/>
</dbReference>
<dbReference type="Gene3D" id="3.30.70.1320">
    <property type="entry name" value="Multidrug efflux transporter AcrB pore domain like"/>
    <property type="match status" value="1"/>
</dbReference>
<feature type="transmembrane region" description="Helical" evidence="1">
    <location>
        <begin position="504"/>
        <end position="535"/>
    </location>
</feature>
<dbReference type="OrthoDB" id="9798415at2"/>
<accession>A0A4R6QFJ3</accession>
<dbReference type="PANTHER" id="PTHR32063">
    <property type="match status" value="1"/>
</dbReference>
<evidence type="ECO:0000313" key="3">
    <source>
        <dbReference type="Proteomes" id="UP000295361"/>
    </source>
</evidence>
<feature type="transmembrane region" description="Helical" evidence="1">
    <location>
        <begin position="897"/>
        <end position="915"/>
    </location>
</feature>
<dbReference type="GO" id="GO:0042910">
    <property type="term" value="F:xenobiotic transmembrane transporter activity"/>
    <property type="evidence" value="ECO:0007669"/>
    <property type="project" value="TreeGrafter"/>
</dbReference>
<protein>
    <submittedName>
        <fullName evidence="2">HME family heavy-metal exporter</fullName>
    </submittedName>
</protein>
<comment type="caution">
    <text evidence="2">The sequence shown here is derived from an EMBL/GenBank/DDBJ whole genome shotgun (WGS) entry which is preliminary data.</text>
</comment>
<feature type="transmembrane region" description="Helical" evidence="1">
    <location>
        <begin position="569"/>
        <end position="588"/>
    </location>
</feature>
<name>A0A4R6QFJ3_9BURK</name>
<dbReference type="InterPro" id="IPR001036">
    <property type="entry name" value="Acrflvin-R"/>
</dbReference>
<keyword evidence="1" id="KW-1133">Transmembrane helix</keyword>
<feature type="transmembrane region" description="Helical" evidence="1">
    <location>
        <begin position="998"/>
        <end position="1017"/>
    </location>
</feature>
<gene>
    <name evidence="2" type="ORF">DES47_1137</name>
</gene>
<feature type="transmembrane region" description="Helical" evidence="1">
    <location>
        <begin position="1029"/>
        <end position="1056"/>
    </location>
</feature>
<dbReference type="AlphaFoldDB" id="A0A4R6QFJ3"/>
<dbReference type="SUPFAM" id="SSF82866">
    <property type="entry name" value="Multidrug efflux transporter AcrB transmembrane domain"/>
    <property type="match status" value="2"/>
</dbReference>
<dbReference type="Gene3D" id="1.20.1640.10">
    <property type="entry name" value="Multidrug efflux transporter AcrB transmembrane domain"/>
    <property type="match status" value="3"/>
</dbReference>
<dbReference type="Gene3D" id="3.30.70.1430">
    <property type="entry name" value="Multidrug efflux transporter AcrB pore domain"/>
    <property type="match status" value="2"/>
</dbReference>
<dbReference type="EMBL" id="SNXS01000013">
    <property type="protein sequence ID" value="TDP61324.1"/>
    <property type="molecule type" value="Genomic_DNA"/>
</dbReference>
<dbReference type="PANTHER" id="PTHR32063:SF4">
    <property type="entry name" value="SLR6043 PROTEIN"/>
    <property type="match status" value="1"/>
</dbReference>
<feature type="transmembrane region" description="Helical" evidence="1">
    <location>
        <begin position="922"/>
        <end position="943"/>
    </location>
</feature>
<evidence type="ECO:0000313" key="2">
    <source>
        <dbReference type="EMBL" id="TDP61324.1"/>
    </source>
</evidence>
<dbReference type="InParanoid" id="A0A4R6QFJ3"/>
<dbReference type="Gene3D" id="3.30.70.1440">
    <property type="entry name" value="Multidrug efflux transporter AcrB pore domain"/>
    <property type="match status" value="1"/>
</dbReference>
<proteinExistence type="predicted"/>
<dbReference type="RefSeq" id="WP_133703645.1">
    <property type="nucleotide sequence ID" value="NZ_SNXS01000013.1"/>
</dbReference>
<keyword evidence="1" id="KW-0472">Membrane</keyword>
<feature type="transmembrane region" description="Helical" evidence="1">
    <location>
        <begin position="337"/>
        <end position="356"/>
    </location>
</feature>
<dbReference type="SUPFAM" id="SSF82693">
    <property type="entry name" value="Multidrug efflux transporter AcrB pore domain, PN1, PN2, PC1 and PC2 subdomains"/>
    <property type="match status" value="2"/>
</dbReference>
<feature type="transmembrane region" description="Helical" evidence="1">
    <location>
        <begin position="395"/>
        <end position="414"/>
    </location>
</feature>
<dbReference type="GO" id="GO:0005886">
    <property type="term" value="C:plasma membrane"/>
    <property type="evidence" value="ECO:0007669"/>
    <property type="project" value="TreeGrafter"/>
</dbReference>
<reference evidence="2 3" key="1">
    <citation type="submission" date="2019-03" db="EMBL/GenBank/DDBJ databases">
        <title>Genomic Encyclopedia of Type Strains, Phase IV (KMG-IV): sequencing the most valuable type-strain genomes for metagenomic binning, comparative biology and taxonomic classification.</title>
        <authorList>
            <person name="Goeker M."/>
        </authorList>
    </citation>
    <scope>NUCLEOTIDE SEQUENCE [LARGE SCALE GENOMIC DNA]</scope>
    <source>
        <strain evidence="2 3">DSM 16998</strain>
    </source>
</reference>
<sequence length="1073" mass="115379">MFKWLLDSSLANRLLIIIASLVLMAYGAFTLSRTPVDVFPDLNKPTVTLMTEAGGMAAEEVEQLITFPLETTMNGLPGVESVRSTSSAGLSFLYVTFDWSTDIFRARQMVSERLSAMEEGLPEGVIPRMGPISSIMGEIMQVAIPIDTAKLSSMAVREYADWVLRPRLMSIAGVAQVIPIGGEVRQFQVQPNTARMAELSITHEQLEAALKGYSSNSSGGFLELNGREYLIRHLGRTSNLEDLKNLALTARNGQPILLRQLAEVTFAAALKRGDAGFEGRPAVILGIQKQPTADTIAVTKAIETALDEMKRSLPSGMEAPKVTFRQASFIEASITTLQGKLIGASAFVAVILLLFLGNLRTTIIALVAIPVSIFITALVFRYFGLSINTMTLGGLAIAIGGLVDDAVVGIENTLRRLKEARQRISAQAHIGAADVKDASAAGRSQNVMRRLKEDRIKHPEHRMNPLEVVAAATLEVRSAILYATVIIVLVFVPLFALPGMEGRLFVPLGIAFIVSTLASLIVSVTVSPVLSLYLLPRMKSLDHGDTRLLAWLKVRYRGALQATLNHPKAAIAAGTLAVLAAAAAVPFFPTTFLPPFNEGTLLVGLRLNPGVTLAESSALARQAEVLVKQVPEVTHVGRRSGRAELDEHAEGVHVSELDVGLKPSSEITRSMDEINADIRARLVNLPAAIGIGQPISHRIDHMLSGVRSQIAIKIFGDDLDTLRGQADVLRARLAAIPGVADLEIEKQVLAPQIKVRIDYAAAARYGVPAPQILATLQSLVEGEKVTQIVEAGRRFALVVRLPESARSVEGLAQILIATPSGSVPLSKLATIEDGDGPNQVSRDDGKRRIVLSANAQGRALSDIVTDIRAAVAETKLPEGYFVTLGGQFQAQEQASRLVGLLSIVSAGLMFVVLFSRYKSTRLALLIMANIPLALVGAVVGLGLSGQPLSVAALVGFITLAGISVRNGILKVSHYINLMRFEGENFDHRMVVRGSIERLSPVLMTALVTAFALAPLLFEAERPGTEILHPVAVVIFSGLISSTLLDTFLTPAMFWLFGRRDAEALMNDRNAEAF</sequence>
<dbReference type="PRINTS" id="PR00702">
    <property type="entry name" value="ACRIFLAVINRP"/>
</dbReference>
<dbReference type="Proteomes" id="UP000295361">
    <property type="component" value="Unassembled WGS sequence"/>
</dbReference>